<dbReference type="Proteomes" id="UP000008703">
    <property type="component" value="Plasmid pSTRVI02"/>
</dbReference>
<keyword evidence="3" id="KW-1185">Reference proteome</keyword>
<reference evidence="2" key="1">
    <citation type="submission" date="2011-08" db="EMBL/GenBank/DDBJ databases">
        <title>Complete sequence of plasmid 2 of Streptomyces violaceusniger Tu 4113.</title>
        <authorList>
            <consortium name="US DOE Joint Genome Institute"/>
            <person name="Lucas S."/>
            <person name="Han J."/>
            <person name="Lapidus A."/>
            <person name="Cheng J.-F."/>
            <person name="Goodwin L."/>
            <person name="Pitluck S."/>
            <person name="Peters L."/>
            <person name="Ivanova N."/>
            <person name="Daligault H."/>
            <person name="Detter J.C."/>
            <person name="Han C."/>
            <person name="Tapia R."/>
            <person name="Land M."/>
            <person name="Hauser L."/>
            <person name="Kyrpides N."/>
            <person name="Ivanova N."/>
            <person name="Pagani I."/>
            <person name="Hagen A."/>
            <person name="Katz L."/>
            <person name="Fiedler H.-P."/>
            <person name="Keasling J."/>
            <person name="Fortman J."/>
            <person name="Woyke T."/>
        </authorList>
    </citation>
    <scope>NUCLEOTIDE SEQUENCE [LARGE SCALE GENOMIC DNA]</scope>
    <source>
        <strain evidence="2">Tu 4113</strain>
        <plasmid evidence="2">pSTRVI02</plasmid>
    </source>
</reference>
<dbReference type="HOGENOM" id="CLU_2669680_0_0_11"/>
<protein>
    <submittedName>
        <fullName evidence="2">Uncharacterized protein</fullName>
    </submittedName>
</protein>
<name>G2PHU6_STRV4</name>
<evidence type="ECO:0000313" key="3">
    <source>
        <dbReference type="Proteomes" id="UP000008703"/>
    </source>
</evidence>
<feature type="region of interest" description="Disordered" evidence="1">
    <location>
        <begin position="53"/>
        <end position="75"/>
    </location>
</feature>
<feature type="compositionally biased region" description="Polar residues" evidence="1">
    <location>
        <begin position="54"/>
        <end position="63"/>
    </location>
</feature>
<dbReference type="RefSeq" id="WP_014043832.1">
    <property type="nucleotide sequence ID" value="NC_015952.1"/>
</dbReference>
<gene>
    <name evidence="2" type="ORF">Strvi_0121</name>
</gene>
<sequence length="75" mass="8341">MTTDTTTPGTREDPAPRVLRAVPDQPLTGRRWLSWDAWVRQNEQTADCPAMNTPVETMISSNGYGPRVSGRRRAG</sequence>
<dbReference type="EMBL" id="CP002996">
    <property type="protein sequence ID" value="AEM88897.1"/>
    <property type="molecule type" value="Genomic_DNA"/>
</dbReference>
<accession>G2PHU6</accession>
<keyword evidence="2" id="KW-0614">Plasmid</keyword>
<dbReference type="KEGG" id="svl:Strvi_0121"/>
<proteinExistence type="predicted"/>
<evidence type="ECO:0000256" key="1">
    <source>
        <dbReference type="SAM" id="MobiDB-lite"/>
    </source>
</evidence>
<geneLocation type="plasmid" evidence="2 3">
    <name>pSTRVI02</name>
</geneLocation>
<organism evidence="2 3">
    <name type="scientific">Streptomyces violaceusniger (strain Tu 4113)</name>
    <dbReference type="NCBI Taxonomy" id="653045"/>
    <lineage>
        <taxon>Bacteria</taxon>
        <taxon>Bacillati</taxon>
        <taxon>Actinomycetota</taxon>
        <taxon>Actinomycetes</taxon>
        <taxon>Kitasatosporales</taxon>
        <taxon>Streptomycetaceae</taxon>
        <taxon>Streptomyces</taxon>
        <taxon>Streptomyces violaceusniger group</taxon>
    </lineage>
</organism>
<dbReference type="AlphaFoldDB" id="G2PHU6"/>
<evidence type="ECO:0000313" key="2">
    <source>
        <dbReference type="EMBL" id="AEM88897.1"/>
    </source>
</evidence>